<dbReference type="InterPro" id="IPR007420">
    <property type="entry name" value="DUF465"/>
</dbReference>
<protein>
    <recommendedName>
        <fullName evidence="3">GTP-binding protein</fullName>
    </recommendedName>
</protein>
<dbReference type="AlphaFoldDB" id="A0A840UEI9"/>
<gene>
    <name evidence="1" type="ORF">HNR38_000074</name>
</gene>
<dbReference type="EMBL" id="JACHFE010000001">
    <property type="protein sequence ID" value="MBB5319606.1"/>
    <property type="molecule type" value="Genomic_DNA"/>
</dbReference>
<proteinExistence type="predicted"/>
<dbReference type="InterPro" id="IPR038444">
    <property type="entry name" value="DUF465_sf"/>
</dbReference>
<name>A0A840UEI9_9GAMM</name>
<dbReference type="Gene3D" id="6.10.280.50">
    <property type="match status" value="1"/>
</dbReference>
<evidence type="ECO:0000313" key="2">
    <source>
        <dbReference type="Proteomes" id="UP000591735"/>
    </source>
</evidence>
<evidence type="ECO:0008006" key="3">
    <source>
        <dbReference type="Google" id="ProtNLM"/>
    </source>
</evidence>
<evidence type="ECO:0000313" key="1">
    <source>
        <dbReference type="EMBL" id="MBB5319606.1"/>
    </source>
</evidence>
<dbReference type="Proteomes" id="UP000591735">
    <property type="component" value="Unassembled WGS sequence"/>
</dbReference>
<keyword evidence="2" id="KW-1185">Reference proteome</keyword>
<reference evidence="1 2" key="1">
    <citation type="submission" date="2020-08" db="EMBL/GenBank/DDBJ databases">
        <title>Genomic Encyclopedia of Type Strains, Phase IV (KMG-IV): sequencing the most valuable type-strain genomes for metagenomic binning, comparative biology and taxonomic classification.</title>
        <authorList>
            <person name="Goeker M."/>
        </authorList>
    </citation>
    <scope>NUCLEOTIDE SEQUENCE [LARGE SCALE GENOMIC DNA]</scope>
    <source>
        <strain evidence="1 2">DSM 22359</strain>
    </source>
</reference>
<organism evidence="1 2">
    <name type="scientific">Marinobacter oulmenensis</name>
    <dbReference type="NCBI Taxonomy" id="643747"/>
    <lineage>
        <taxon>Bacteria</taxon>
        <taxon>Pseudomonadati</taxon>
        <taxon>Pseudomonadota</taxon>
        <taxon>Gammaproteobacteria</taxon>
        <taxon>Pseudomonadales</taxon>
        <taxon>Marinobacteraceae</taxon>
        <taxon>Marinobacter</taxon>
    </lineage>
</organism>
<comment type="caution">
    <text evidence="1">The sequence shown here is derived from an EMBL/GenBank/DDBJ whole genome shotgun (WGS) entry which is preliminary data.</text>
</comment>
<sequence>MTLEKHDLLRELPESKESIHELKTHDTHFARLFEEYHELDHEIHRIESGAEHTADEYLETQKKKRLSLKDQLYGMVRDYEATKAS</sequence>
<dbReference type="Pfam" id="PF04325">
    <property type="entry name" value="DUF465"/>
    <property type="match status" value="1"/>
</dbReference>
<dbReference type="RefSeq" id="WP_183698627.1">
    <property type="nucleotide sequence ID" value="NZ_JACHFE010000001.1"/>
</dbReference>
<accession>A0A840UEI9</accession>